<dbReference type="InterPro" id="IPR036388">
    <property type="entry name" value="WH-like_DNA-bd_sf"/>
</dbReference>
<evidence type="ECO:0000259" key="1">
    <source>
        <dbReference type="Pfam" id="PF08769"/>
    </source>
</evidence>
<sequence>MNQVQKFLSEEGVSLKYTGFDYVVMAVQLVMEKEERMRALEKEVYQKVADEYHVSRSSVEKNIRKIRDVLWIDRGGHFLTRVQGGRFHRAPYPGEMIELIALYLKKRL</sequence>
<dbReference type="InterPro" id="IPR016032">
    <property type="entry name" value="Sig_transdc_resp-reg_C-effctor"/>
</dbReference>
<dbReference type="Pfam" id="PF08769">
    <property type="entry name" value="Spo0A_C"/>
    <property type="match status" value="1"/>
</dbReference>
<evidence type="ECO:0000313" key="3">
    <source>
        <dbReference type="Proteomes" id="UP000886841"/>
    </source>
</evidence>
<reference evidence="2" key="1">
    <citation type="submission" date="2020-10" db="EMBL/GenBank/DDBJ databases">
        <authorList>
            <person name="Gilroy R."/>
        </authorList>
    </citation>
    <scope>NUCLEOTIDE SEQUENCE</scope>
    <source>
        <strain evidence="2">ChiSxjej1B13-7041</strain>
    </source>
</reference>
<gene>
    <name evidence="2" type="ORF">IAB98_04820</name>
</gene>
<dbReference type="Gene3D" id="1.10.10.10">
    <property type="entry name" value="Winged helix-like DNA-binding domain superfamily/Winged helix DNA-binding domain"/>
    <property type="match status" value="1"/>
</dbReference>
<dbReference type="GO" id="GO:0003677">
    <property type="term" value="F:DNA binding"/>
    <property type="evidence" value="ECO:0007669"/>
    <property type="project" value="InterPro"/>
</dbReference>
<protein>
    <recommendedName>
        <fullName evidence="1">Sporulation initiation factor Spo0A C-terminal domain-containing protein</fullName>
    </recommendedName>
</protein>
<reference evidence="2" key="2">
    <citation type="journal article" date="2021" name="PeerJ">
        <title>Extensive microbial diversity within the chicken gut microbiome revealed by metagenomics and culture.</title>
        <authorList>
            <person name="Gilroy R."/>
            <person name="Ravi A."/>
            <person name="Getino M."/>
            <person name="Pursley I."/>
            <person name="Horton D.L."/>
            <person name="Alikhan N.F."/>
            <person name="Baker D."/>
            <person name="Gharbi K."/>
            <person name="Hall N."/>
            <person name="Watson M."/>
            <person name="Adriaenssens E.M."/>
            <person name="Foster-Nyarko E."/>
            <person name="Jarju S."/>
            <person name="Secka A."/>
            <person name="Antonio M."/>
            <person name="Oren A."/>
            <person name="Chaudhuri R.R."/>
            <person name="La Ragione R."/>
            <person name="Hildebrand F."/>
            <person name="Pallen M.J."/>
        </authorList>
    </citation>
    <scope>NUCLEOTIDE SEQUENCE</scope>
    <source>
        <strain evidence="2">ChiSxjej1B13-7041</strain>
    </source>
</reference>
<dbReference type="InterPro" id="IPR014879">
    <property type="entry name" value="Spo0A_C"/>
</dbReference>
<feature type="domain" description="Sporulation initiation factor Spo0A C-terminal" evidence="1">
    <location>
        <begin position="4"/>
        <end position="102"/>
    </location>
</feature>
<evidence type="ECO:0000313" key="2">
    <source>
        <dbReference type="EMBL" id="HIR92724.1"/>
    </source>
</evidence>
<dbReference type="Proteomes" id="UP000886841">
    <property type="component" value="Unassembled WGS sequence"/>
</dbReference>
<accession>A0A9D1JF97</accession>
<dbReference type="GO" id="GO:0005509">
    <property type="term" value="F:calcium ion binding"/>
    <property type="evidence" value="ECO:0007669"/>
    <property type="project" value="InterPro"/>
</dbReference>
<comment type="caution">
    <text evidence="2">The sequence shown here is derived from an EMBL/GenBank/DDBJ whole genome shotgun (WGS) entry which is preliminary data.</text>
</comment>
<dbReference type="AlphaFoldDB" id="A0A9D1JF97"/>
<dbReference type="SUPFAM" id="SSF46894">
    <property type="entry name" value="C-terminal effector domain of the bipartite response regulators"/>
    <property type="match status" value="1"/>
</dbReference>
<name>A0A9D1JF97_9FIRM</name>
<dbReference type="GO" id="GO:0042173">
    <property type="term" value="P:regulation of sporulation resulting in formation of a cellular spore"/>
    <property type="evidence" value="ECO:0007669"/>
    <property type="project" value="InterPro"/>
</dbReference>
<organism evidence="2 3">
    <name type="scientific">Candidatus Egerieimonas intestinavium</name>
    <dbReference type="NCBI Taxonomy" id="2840777"/>
    <lineage>
        <taxon>Bacteria</taxon>
        <taxon>Bacillati</taxon>
        <taxon>Bacillota</taxon>
        <taxon>Clostridia</taxon>
        <taxon>Lachnospirales</taxon>
        <taxon>Lachnospiraceae</taxon>
        <taxon>Lachnospiraceae incertae sedis</taxon>
        <taxon>Candidatus Egerieimonas</taxon>
    </lineage>
</organism>
<dbReference type="GO" id="GO:0003700">
    <property type="term" value="F:DNA-binding transcription factor activity"/>
    <property type="evidence" value="ECO:0007669"/>
    <property type="project" value="InterPro"/>
</dbReference>
<dbReference type="GO" id="GO:0005737">
    <property type="term" value="C:cytoplasm"/>
    <property type="evidence" value="ECO:0007669"/>
    <property type="project" value="InterPro"/>
</dbReference>
<dbReference type="EMBL" id="DVHU01000043">
    <property type="protein sequence ID" value="HIR92724.1"/>
    <property type="molecule type" value="Genomic_DNA"/>
</dbReference>
<proteinExistence type="predicted"/>